<evidence type="ECO:0000256" key="14">
    <source>
        <dbReference type="ARBA" id="ARBA00023554"/>
    </source>
</evidence>
<keyword evidence="8" id="KW-0597">Phosphoprotein</keyword>
<evidence type="ECO:0000256" key="21">
    <source>
        <dbReference type="RuleBase" id="RU004446"/>
    </source>
</evidence>
<dbReference type="PANTHER" id="PTHR43504:SF1">
    <property type="entry name" value="ISOCITRATE DEHYDROGENASE [NADP]"/>
    <property type="match status" value="1"/>
</dbReference>
<dbReference type="EC" id="1.1.1.42" evidence="4 21"/>
<evidence type="ECO:0000256" key="13">
    <source>
        <dbReference type="ARBA" id="ARBA00023211"/>
    </source>
</evidence>
<dbReference type="Pfam" id="PF00180">
    <property type="entry name" value="Iso_dh"/>
    <property type="match status" value="1"/>
</dbReference>
<dbReference type="EMBL" id="DWUQ01000128">
    <property type="protein sequence ID" value="HJD44594.1"/>
    <property type="molecule type" value="Genomic_DNA"/>
</dbReference>
<evidence type="ECO:0000256" key="3">
    <source>
        <dbReference type="ARBA" id="ARBA00011738"/>
    </source>
</evidence>
<dbReference type="NCBIfam" id="TIGR00183">
    <property type="entry name" value="prok_nadp_idh"/>
    <property type="match status" value="1"/>
</dbReference>
<feature type="binding site" evidence="17">
    <location>
        <position position="354"/>
    </location>
    <ligand>
        <name>NADP(+)</name>
        <dbReference type="ChEBI" id="CHEBI:58349"/>
    </ligand>
</feature>
<comment type="similarity">
    <text evidence="2">Belongs to the isocitrate and isopropylmalate dehydrogenases family.</text>
</comment>
<feature type="site" description="Critical for catalysis" evidence="19">
    <location>
        <position position="162"/>
    </location>
</feature>
<comment type="catalytic activity">
    <reaction evidence="14">
        <text>D-threo-isocitrate + NADP(+) = 2-oxoglutarate + CO2 + NADPH</text>
        <dbReference type="Rhea" id="RHEA:19629"/>
        <dbReference type="ChEBI" id="CHEBI:15562"/>
        <dbReference type="ChEBI" id="CHEBI:16526"/>
        <dbReference type="ChEBI" id="CHEBI:16810"/>
        <dbReference type="ChEBI" id="CHEBI:57783"/>
        <dbReference type="ChEBI" id="CHEBI:58349"/>
        <dbReference type="EC" id="1.1.1.42"/>
    </reaction>
</comment>
<keyword evidence="6 21" id="KW-0329">Glyoxylate bypass</keyword>
<dbReference type="GO" id="GO:0000287">
    <property type="term" value="F:magnesium ion binding"/>
    <property type="evidence" value="ECO:0007669"/>
    <property type="project" value="InterPro"/>
</dbReference>
<evidence type="ECO:0000256" key="4">
    <source>
        <dbReference type="ARBA" id="ARBA00013013"/>
    </source>
</evidence>
<comment type="caution">
    <text evidence="23">The sequence shown here is derived from an EMBL/GenBank/DDBJ whole genome shotgun (WGS) entry which is preliminary data.</text>
</comment>
<keyword evidence="9 21" id="KW-0479">Metal-binding</keyword>
<sequence length="418" mass="45750">MSYQHIKVPDQGQKITVNADSSLNVPEQPIIPYIEGDGTGVDISPVMIKVVDAAVKKAYGGKRKIHWMEVYAGEKSTNVYGPDVWLPDETLDAVKDYVVSIKGPLTTPVGGGIRSLNVALRQRLDLYVCLRPVRYFKGVPSPVREPEKTNMVIFRENSEDIYAGVEFEAGSADAKKLISFLQNELKVDKIRFPETSGIGVKPVSSEGTKRLVRKAIQYAIDNDRSSVTLVHKGNIMKFTEGGFRDWGYELAREEFGAELIDGGPWCKFKNPKTGKDIVIKDSIADAFLQQILLRPAEYDVIATLNLNGDYISDALAAQVGGIGIAPGANLSDSVAMFEATHGTAPKYAGKDYVNPGSLILSAEMMLRHMGWTEAADLIISSMEKAILSKKVTYDFARLLEGANQVSCSGFGDVMIDNM</sequence>
<keyword evidence="11 17" id="KW-0521">NADP</keyword>
<feature type="binding site" evidence="17">
    <location>
        <position position="397"/>
    </location>
    <ligand>
        <name>NADP(+)</name>
        <dbReference type="ChEBI" id="CHEBI:58349"/>
    </ligand>
</feature>
<feature type="site" description="Critical for catalysis" evidence="19">
    <location>
        <position position="232"/>
    </location>
</feature>
<evidence type="ECO:0000256" key="9">
    <source>
        <dbReference type="ARBA" id="ARBA00022723"/>
    </source>
</evidence>
<dbReference type="AlphaFoldDB" id="A0A9D2RIG0"/>
<dbReference type="InterPro" id="IPR024084">
    <property type="entry name" value="IsoPropMal-DH-like_dom"/>
</dbReference>
<accession>A0A9D2RIG0</accession>
<comment type="cofactor">
    <cofactor evidence="18">
        <name>Mg(2+)</name>
        <dbReference type="ChEBI" id="CHEBI:18420"/>
    </cofactor>
    <cofactor evidence="18">
        <name>Mn(2+)</name>
        <dbReference type="ChEBI" id="CHEBI:29035"/>
    </cofactor>
    <text evidence="18">Binds 1 Mg(2+) or Mn(2+) ion per subunit.</text>
</comment>
<comment type="function">
    <text evidence="15">Catalyzes the oxidative decarboxylation of isocitrate to 2-oxoglutarate and carbon dioxide with the concomitant reduction of NADP(+).</text>
</comment>
<dbReference type="GO" id="GO:0004450">
    <property type="term" value="F:isocitrate dehydrogenase (NADP+) activity"/>
    <property type="evidence" value="ECO:0007669"/>
    <property type="project" value="UniProtKB-UniRule"/>
</dbReference>
<evidence type="ECO:0000256" key="2">
    <source>
        <dbReference type="ARBA" id="ARBA00007769"/>
    </source>
</evidence>
<feature type="binding site" evidence="17">
    <location>
        <position position="393"/>
    </location>
    <ligand>
        <name>NADP(+)</name>
        <dbReference type="ChEBI" id="CHEBI:58349"/>
    </ligand>
</feature>
<keyword evidence="7 21" id="KW-0816">Tricarboxylic acid cycle</keyword>
<feature type="binding site" evidence="16">
    <location>
        <position position="121"/>
    </location>
    <ligand>
        <name>D-threo-isocitrate</name>
        <dbReference type="ChEBI" id="CHEBI:15562"/>
    </ligand>
</feature>
<feature type="binding site" evidence="16">
    <location>
        <position position="117"/>
    </location>
    <ligand>
        <name>D-threo-isocitrate</name>
        <dbReference type="ChEBI" id="CHEBI:15562"/>
    </ligand>
</feature>
<evidence type="ECO:0000256" key="11">
    <source>
        <dbReference type="ARBA" id="ARBA00022857"/>
    </source>
</evidence>
<evidence type="ECO:0000256" key="6">
    <source>
        <dbReference type="ARBA" id="ARBA00022435"/>
    </source>
</evidence>
<dbReference type="GO" id="GO:0006099">
    <property type="term" value="P:tricarboxylic acid cycle"/>
    <property type="evidence" value="ECO:0007669"/>
    <property type="project" value="UniProtKB-UniRule"/>
</dbReference>
<evidence type="ECO:0000256" key="16">
    <source>
        <dbReference type="PIRSR" id="PIRSR604439-1"/>
    </source>
</evidence>
<feature type="binding site" evidence="16">
    <location>
        <position position="155"/>
    </location>
    <ligand>
        <name>D-threo-isocitrate</name>
        <dbReference type="ChEBI" id="CHEBI:15562"/>
    </ligand>
</feature>
<evidence type="ECO:0000259" key="22">
    <source>
        <dbReference type="SMART" id="SM01329"/>
    </source>
</evidence>
<keyword evidence="13 18" id="KW-0464">Manganese</keyword>
<feature type="domain" description="Isopropylmalate dehydrogenase-like" evidence="22">
    <location>
        <begin position="30"/>
        <end position="414"/>
    </location>
</feature>
<gene>
    <name evidence="23" type="primary">icd</name>
    <name evidence="23" type="ORF">H9906_06160</name>
</gene>
<dbReference type="Proteomes" id="UP000823889">
    <property type="component" value="Unassembled WGS sequence"/>
</dbReference>
<evidence type="ECO:0000256" key="15">
    <source>
        <dbReference type="ARBA" id="ARBA00046127"/>
    </source>
</evidence>
<evidence type="ECO:0000313" key="24">
    <source>
        <dbReference type="Proteomes" id="UP000823889"/>
    </source>
</evidence>
<evidence type="ECO:0000256" key="7">
    <source>
        <dbReference type="ARBA" id="ARBA00022532"/>
    </source>
</evidence>
<protein>
    <recommendedName>
        <fullName evidence="5 21">Isocitrate dehydrogenase [NADP]</fullName>
        <ecNumber evidence="4 21">1.1.1.42</ecNumber>
    </recommendedName>
</protein>
<feature type="binding site" evidence="17">
    <location>
        <position position="106"/>
    </location>
    <ligand>
        <name>NADP(+)</name>
        <dbReference type="ChEBI" id="CHEBI:58349"/>
    </ligand>
</feature>
<evidence type="ECO:0000256" key="20">
    <source>
        <dbReference type="PIRSR" id="PIRSR604439-5"/>
    </source>
</evidence>
<dbReference type="NCBIfam" id="NF005425">
    <property type="entry name" value="PRK07006.1"/>
    <property type="match status" value="1"/>
</dbReference>
<feature type="binding site" evidence="18">
    <location>
        <position position="309"/>
    </location>
    <ligand>
        <name>Mg(2+)</name>
        <dbReference type="ChEBI" id="CHEBI:18420"/>
    </ligand>
</feature>
<name>A0A9D2RIG0_9BURK</name>
<evidence type="ECO:0000256" key="17">
    <source>
        <dbReference type="PIRSR" id="PIRSR604439-2"/>
    </source>
</evidence>
<dbReference type="Gene3D" id="3.40.718.10">
    <property type="entry name" value="Isopropylmalate Dehydrogenase"/>
    <property type="match status" value="1"/>
</dbReference>
<reference evidence="23" key="1">
    <citation type="journal article" date="2021" name="PeerJ">
        <title>Extensive microbial diversity within the chicken gut microbiome revealed by metagenomics and culture.</title>
        <authorList>
            <person name="Gilroy R."/>
            <person name="Ravi A."/>
            <person name="Getino M."/>
            <person name="Pursley I."/>
            <person name="Horton D.L."/>
            <person name="Alikhan N.F."/>
            <person name="Baker D."/>
            <person name="Gharbi K."/>
            <person name="Hall N."/>
            <person name="Watson M."/>
            <person name="Adriaenssens E.M."/>
            <person name="Foster-Nyarko E."/>
            <person name="Jarju S."/>
            <person name="Secka A."/>
            <person name="Antonio M."/>
            <person name="Oren A."/>
            <person name="Chaudhuri R.R."/>
            <person name="La Ragione R."/>
            <person name="Hildebrand F."/>
            <person name="Pallen M.J."/>
        </authorList>
    </citation>
    <scope>NUCLEOTIDE SEQUENCE</scope>
    <source>
        <strain evidence="23">9264</strain>
    </source>
</reference>
<feature type="modified residue" description="Phosphoserine" evidence="20">
    <location>
        <position position="115"/>
    </location>
</feature>
<evidence type="ECO:0000256" key="8">
    <source>
        <dbReference type="ARBA" id="ARBA00022553"/>
    </source>
</evidence>
<dbReference type="InterPro" id="IPR019818">
    <property type="entry name" value="IsoCit/isopropylmalate_DH_CS"/>
</dbReference>
<evidence type="ECO:0000256" key="10">
    <source>
        <dbReference type="ARBA" id="ARBA00022842"/>
    </source>
</evidence>
<proteinExistence type="inferred from homology"/>
<evidence type="ECO:0000256" key="18">
    <source>
        <dbReference type="PIRSR" id="PIRSR604439-3"/>
    </source>
</evidence>
<keyword evidence="10 18" id="KW-0460">Magnesium</keyword>
<dbReference type="PROSITE" id="PS00470">
    <property type="entry name" value="IDH_IMDH"/>
    <property type="match status" value="1"/>
</dbReference>
<dbReference type="PANTHER" id="PTHR43504">
    <property type="entry name" value="ISOCITRATE DEHYDROGENASE [NADP]"/>
    <property type="match status" value="1"/>
</dbReference>
<dbReference type="SMART" id="SM01329">
    <property type="entry name" value="Iso_dh"/>
    <property type="match status" value="1"/>
</dbReference>
<comment type="cofactor">
    <cofactor evidence="1">
        <name>Mn(2+)</name>
        <dbReference type="ChEBI" id="CHEBI:29035"/>
    </cofactor>
</comment>
<feature type="modified residue" description="N6-succinyllysine" evidence="20">
    <location>
        <position position="102"/>
    </location>
</feature>
<dbReference type="GO" id="GO:0006097">
    <property type="term" value="P:glyoxylate cycle"/>
    <property type="evidence" value="ECO:0007669"/>
    <property type="project" value="UniProtKB-KW"/>
</dbReference>
<evidence type="ECO:0000256" key="12">
    <source>
        <dbReference type="ARBA" id="ARBA00023002"/>
    </source>
</evidence>
<dbReference type="SUPFAM" id="SSF53659">
    <property type="entry name" value="Isocitrate/Isopropylmalate dehydrogenase-like"/>
    <property type="match status" value="1"/>
</dbReference>
<feature type="binding site" evidence="17">
    <location>
        <begin position="341"/>
        <end position="347"/>
    </location>
    <ligand>
        <name>NADP(+)</name>
        <dbReference type="ChEBI" id="CHEBI:58349"/>
    </ligand>
</feature>
<organism evidence="23 24">
    <name type="scientific">Candidatus Paenalcaligenes intestinipullorum</name>
    <dbReference type="NCBI Taxonomy" id="2838718"/>
    <lineage>
        <taxon>Bacteria</taxon>
        <taxon>Pseudomonadati</taxon>
        <taxon>Pseudomonadota</taxon>
        <taxon>Betaproteobacteria</taxon>
        <taxon>Burkholderiales</taxon>
        <taxon>Alcaligenaceae</taxon>
        <taxon>Paenalcaligenes</taxon>
    </lineage>
</organism>
<dbReference type="FunFam" id="3.40.718.10:FF:000005">
    <property type="entry name" value="Isocitrate dehydrogenase [NADP]"/>
    <property type="match status" value="1"/>
</dbReference>
<comment type="subunit">
    <text evidence="3">Homodimer.</text>
</comment>
<evidence type="ECO:0000256" key="1">
    <source>
        <dbReference type="ARBA" id="ARBA00001936"/>
    </source>
</evidence>
<keyword evidence="12" id="KW-0560">Oxidoreductase</keyword>
<feature type="binding site" evidence="16">
    <location>
        <position position="131"/>
    </location>
    <ligand>
        <name>D-threo-isocitrate</name>
        <dbReference type="ChEBI" id="CHEBI:15562"/>
    </ligand>
</feature>
<evidence type="ECO:0000256" key="19">
    <source>
        <dbReference type="PIRSR" id="PIRSR604439-4"/>
    </source>
</evidence>
<feature type="binding site" evidence="16">
    <location>
        <position position="115"/>
    </location>
    <ligand>
        <name>D-threo-isocitrate</name>
        <dbReference type="ChEBI" id="CHEBI:15562"/>
    </ligand>
</feature>
<dbReference type="InterPro" id="IPR004439">
    <property type="entry name" value="Isocitrate_DH_NADP_dimer_prok"/>
</dbReference>
<dbReference type="GO" id="GO:0051287">
    <property type="term" value="F:NAD binding"/>
    <property type="evidence" value="ECO:0007669"/>
    <property type="project" value="InterPro"/>
</dbReference>
<evidence type="ECO:0000313" key="23">
    <source>
        <dbReference type="EMBL" id="HJD44594.1"/>
    </source>
</evidence>
<evidence type="ECO:0000256" key="5">
    <source>
        <dbReference type="ARBA" id="ARBA00019562"/>
    </source>
</evidence>
<reference evidence="23" key="2">
    <citation type="submission" date="2021-04" db="EMBL/GenBank/DDBJ databases">
        <authorList>
            <person name="Gilroy R."/>
        </authorList>
    </citation>
    <scope>NUCLEOTIDE SEQUENCE</scope>
    <source>
        <strain evidence="23">9264</strain>
    </source>
</reference>